<name>A0AAE1FXW2_PETCI</name>
<evidence type="ECO:0008006" key="8">
    <source>
        <dbReference type="Google" id="ProtNLM"/>
    </source>
</evidence>
<keyword evidence="2" id="KW-0812">Transmembrane</keyword>
<dbReference type="InterPro" id="IPR044926">
    <property type="entry name" value="RGS_subdomain_2"/>
</dbReference>
<dbReference type="SMART" id="SM00315">
    <property type="entry name" value="RGS"/>
    <property type="match status" value="1"/>
</dbReference>
<dbReference type="Pfam" id="PF08628">
    <property type="entry name" value="Nexin_C"/>
    <property type="match status" value="1"/>
</dbReference>
<dbReference type="Pfam" id="PF00787">
    <property type="entry name" value="PX"/>
    <property type="match status" value="1"/>
</dbReference>
<dbReference type="SUPFAM" id="SSF64268">
    <property type="entry name" value="PX domain"/>
    <property type="match status" value="1"/>
</dbReference>
<dbReference type="CDD" id="cd06877">
    <property type="entry name" value="PX_SNX14"/>
    <property type="match status" value="1"/>
</dbReference>
<dbReference type="PROSITE" id="PS51207">
    <property type="entry name" value="PXA"/>
    <property type="match status" value="1"/>
</dbReference>
<feature type="domain" description="PXA" evidence="5">
    <location>
        <begin position="117"/>
        <end position="293"/>
    </location>
</feature>
<dbReference type="Gene3D" id="1.10.167.10">
    <property type="entry name" value="Regulator of G-protein Signalling 4, domain 2"/>
    <property type="match status" value="1"/>
</dbReference>
<proteinExistence type="inferred from homology"/>
<evidence type="ECO:0000313" key="6">
    <source>
        <dbReference type="EMBL" id="KAK3881630.1"/>
    </source>
</evidence>
<dbReference type="InterPro" id="IPR013937">
    <property type="entry name" value="Sorting_nexin_C"/>
</dbReference>
<dbReference type="InterPro" id="IPR003114">
    <property type="entry name" value="Phox_assoc"/>
</dbReference>
<dbReference type="SUPFAM" id="SSF48097">
    <property type="entry name" value="Regulator of G-protein signaling, RGS"/>
    <property type="match status" value="1"/>
</dbReference>
<gene>
    <name evidence="6" type="ORF">Pcinc_013938</name>
</gene>
<keyword evidence="2" id="KW-1133">Transmembrane helix</keyword>
<comment type="caution">
    <text evidence="6">The sequence shown here is derived from an EMBL/GenBank/DDBJ whole genome shotgun (WGS) entry which is preliminary data.</text>
</comment>
<evidence type="ECO:0000256" key="1">
    <source>
        <dbReference type="ARBA" id="ARBA00010883"/>
    </source>
</evidence>
<dbReference type="AlphaFoldDB" id="A0AAE1FXW2"/>
<dbReference type="SMART" id="SM00312">
    <property type="entry name" value="PX"/>
    <property type="match status" value="1"/>
</dbReference>
<keyword evidence="2" id="KW-0472">Membrane</keyword>
<comment type="similarity">
    <text evidence="1">Belongs to the sorting nexin family.</text>
</comment>
<protein>
    <recommendedName>
        <fullName evidence="8">Sorting nexin 14</fullName>
    </recommendedName>
</protein>
<dbReference type="GO" id="GO:0035091">
    <property type="term" value="F:phosphatidylinositol binding"/>
    <property type="evidence" value="ECO:0007669"/>
    <property type="project" value="InterPro"/>
</dbReference>
<dbReference type="InterPro" id="IPR001683">
    <property type="entry name" value="PX_dom"/>
</dbReference>
<sequence>MEGEKVKLSGLLRDKYALIFFITIIIISIVISVVLSVLVGVLVLGSLITGLILPYIIFRDGKQIPNLLALFTGSENVENKGEMPRSCSVCGGERCQRQHPSAPTEVPSHAHVTCQVPQSVDEALEELLNQTLDHYVYSWYREVSIHDQLADEIRYLIRYAVAALATKLSKIDLTTVITDRLLPALINHLDCYVEGNRRVRGNTSSEAAVIQYLRAGGSLHRAVKSREDEAAYLRGVIGTVMPSLLPAKYQSSNLGRSFLEELLGRVLLLQLMDLLANPDTLNLLFLLLLSRDPSPWPPHKPEPEVLLLKNFASVNTHPRNSVLRSNLSLVLKDQSLLYLFHTFLKEEGAINVLQFCLAVEDFNSHILDPDLKPEQLEQLHHEALELYHSYMVTSALDRIDFPNHIVSQIREIVHGEVKDIIKLRTTHPLSQAYEHAYNLLEREYLPLFMHSHAYFAHLCGTRSSQGYQKNATRECELLQRKNVGKVVVKKVGSGLKQIGKQMVLKPSVVIGGEDDHSLYDIDQADDISLLMSDDSSSGGGAGGTVGGLEGLKGSFKDLSAWRVSVPRVEQRIDQTNKPYCAFIVDVTRIDVTGNERPEEVHWEVERRYHEFYILETKLTEFHGEFPDNQLPPRRSLFTSKDIGFMHTRRQIFEEFLQKLLQKPALKGSQLLFLFLKTKDEFTNTYLPDVSLGRLIRDVPRKLMKERGQHLDAFITLFLASTLLQKGKSRLEWEDNWTPGCEEQSAPSYPASLLQSALFGDNAKSLPSPSHETPPPPPATMNVRGVFDTVLYLVVRVYGLSIIALQWLMCIRVMARSTIDAAVTWFLRQKLKVALAPPRIVKLIHLIRDALFLDPPSIRTEADRRSRERQLRQEVMSLLPSLVQRWFFTQDLYTEGANTLVTLFQQPVLNKQLSYVLLDGVLDELFPELTPSPELSPFHNN</sequence>
<dbReference type="GO" id="GO:0005770">
    <property type="term" value="C:late endosome"/>
    <property type="evidence" value="ECO:0007669"/>
    <property type="project" value="TreeGrafter"/>
</dbReference>
<organism evidence="6 7">
    <name type="scientific">Petrolisthes cinctipes</name>
    <name type="common">Flat porcelain crab</name>
    <dbReference type="NCBI Taxonomy" id="88211"/>
    <lineage>
        <taxon>Eukaryota</taxon>
        <taxon>Metazoa</taxon>
        <taxon>Ecdysozoa</taxon>
        <taxon>Arthropoda</taxon>
        <taxon>Crustacea</taxon>
        <taxon>Multicrustacea</taxon>
        <taxon>Malacostraca</taxon>
        <taxon>Eumalacostraca</taxon>
        <taxon>Eucarida</taxon>
        <taxon>Decapoda</taxon>
        <taxon>Pleocyemata</taxon>
        <taxon>Anomura</taxon>
        <taxon>Galatheoidea</taxon>
        <taxon>Porcellanidae</taxon>
        <taxon>Petrolisthes</taxon>
    </lineage>
</organism>
<keyword evidence="7" id="KW-1185">Reference proteome</keyword>
<dbReference type="PROSITE" id="PS50195">
    <property type="entry name" value="PX"/>
    <property type="match status" value="1"/>
</dbReference>
<dbReference type="Pfam" id="PF02194">
    <property type="entry name" value="PXA"/>
    <property type="match status" value="1"/>
</dbReference>
<feature type="transmembrane region" description="Helical" evidence="2">
    <location>
        <begin position="41"/>
        <end position="58"/>
    </location>
</feature>
<feature type="transmembrane region" description="Helical" evidence="2">
    <location>
        <begin position="16"/>
        <end position="35"/>
    </location>
</feature>
<dbReference type="InterPro" id="IPR036871">
    <property type="entry name" value="PX_dom_sf"/>
</dbReference>
<feature type="domain" description="RGS" evidence="3">
    <location>
        <begin position="326"/>
        <end position="458"/>
    </location>
</feature>
<feature type="domain" description="PX" evidence="4">
    <location>
        <begin position="560"/>
        <end position="682"/>
    </location>
</feature>
<dbReference type="SMART" id="SM00313">
    <property type="entry name" value="PXA"/>
    <property type="match status" value="1"/>
</dbReference>
<dbReference type="PANTHER" id="PTHR22775:SF44">
    <property type="entry name" value="SORTING NEXIN-14"/>
    <property type="match status" value="1"/>
</dbReference>
<evidence type="ECO:0000259" key="4">
    <source>
        <dbReference type="PROSITE" id="PS50195"/>
    </source>
</evidence>
<dbReference type="PANTHER" id="PTHR22775">
    <property type="entry name" value="SORTING NEXIN"/>
    <property type="match status" value="1"/>
</dbReference>
<dbReference type="InterPro" id="IPR016137">
    <property type="entry name" value="RGS"/>
</dbReference>
<accession>A0AAE1FXW2</accession>
<dbReference type="Pfam" id="PF00615">
    <property type="entry name" value="RGS"/>
    <property type="match status" value="1"/>
</dbReference>
<evidence type="ECO:0000313" key="7">
    <source>
        <dbReference type="Proteomes" id="UP001286313"/>
    </source>
</evidence>
<dbReference type="Gene3D" id="3.30.1520.10">
    <property type="entry name" value="Phox-like domain"/>
    <property type="match status" value="1"/>
</dbReference>
<dbReference type="GO" id="GO:0097352">
    <property type="term" value="P:autophagosome maturation"/>
    <property type="evidence" value="ECO:0007669"/>
    <property type="project" value="TreeGrafter"/>
</dbReference>
<evidence type="ECO:0000256" key="2">
    <source>
        <dbReference type="SAM" id="Phobius"/>
    </source>
</evidence>
<dbReference type="PROSITE" id="PS50132">
    <property type="entry name" value="RGS"/>
    <property type="match status" value="1"/>
</dbReference>
<evidence type="ECO:0000259" key="5">
    <source>
        <dbReference type="PROSITE" id="PS51207"/>
    </source>
</evidence>
<dbReference type="EMBL" id="JAWQEG010001194">
    <property type="protein sequence ID" value="KAK3881630.1"/>
    <property type="molecule type" value="Genomic_DNA"/>
</dbReference>
<dbReference type="InterPro" id="IPR037436">
    <property type="entry name" value="SNX14_PX"/>
</dbReference>
<dbReference type="InterPro" id="IPR036305">
    <property type="entry name" value="RGS_sf"/>
</dbReference>
<dbReference type="Proteomes" id="UP001286313">
    <property type="component" value="Unassembled WGS sequence"/>
</dbReference>
<evidence type="ECO:0000259" key="3">
    <source>
        <dbReference type="PROSITE" id="PS50132"/>
    </source>
</evidence>
<reference evidence="6" key="1">
    <citation type="submission" date="2023-10" db="EMBL/GenBank/DDBJ databases">
        <title>Genome assemblies of two species of porcelain crab, Petrolisthes cinctipes and Petrolisthes manimaculis (Anomura: Porcellanidae).</title>
        <authorList>
            <person name="Angst P."/>
        </authorList>
    </citation>
    <scope>NUCLEOTIDE SEQUENCE</scope>
    <source>
        <strain evidence="6">PB745_01</strain>
        <tissue evidence="6">Gill</tissue>
    </source>
</reference>